<dbReference type="InterPro" id="IPR043129">
    <property type="entry name" value="ATPase_NBD"/>
</dbReference>
<accession>A0A510VWG5</accession>
<dbReference type="Proteomes" id="UP000321429">
    <property type="component" value="Unassembled WGS sequence"/>
</dbReference>
<name>A0A510VWG5_9LACO</name>
<reference evidence="3 4" key="1">
    <citation type="submission" date="2019-07" db="EMBL/GenBank/DDBJ databases">
        <title>Whole genome shotgun sequence of Lactobacillus siliginis NBRC 101315.</title>
        <authorList>
            <person name="Hosoyama A."/>
            <person name="Uohara A."/>
            <person name="Ohji S."/>
            <person name="Ichikawa N."/>
        </authorList>
    </citation>
    <scope>NUCLEOTIDE SEQUENCE [LARGE SCALE GENOMIC DNA]</scope>
    <source>
        <strain evidence="3 4">NBRC 101315</strain>
    </source>
</reference>
<dbReference type="PANTHER" id="PTHR30005">
    <property type="entry name" value="EXOPOLYPHOSPHATASE"/>
    <property type="match status" value="1"/>
</dbReference>
<comment type="similarity">
    <text evidence="1">Belongs to the GppA/Ppx family.</text>
</comment>
<sequence length="330" mass="36323">MENFAVIDLGSNSCRMTVTTIDETGRFTRSKMDKEFVRLSEGMEQTGMLQELPIQRTIAALQGFQATYSQLPNLTLKAIATAAVRNAKNQAAFLARVAQEVDGLKIEVIAGTEEAHYDFLGVINTLPVTNCVVMDTGGASCELILVQNGRAQNLVSLPFGSVNLTETFLAHGTDTIAAVDIFRLSTAIQRLFNGIWWLHRGQNLPIVALGGSNRTLAKIRRKQKQVADFEDIHGFRMNVSEVDDVYAEIIERNLAERKAMPGLSKARADIIAAGSTPLVTIMRYLDSGRVIFSENGVREGILYEHLADLRRQGVVGDQQEDVSLIKHTSD</sequence>
<dbReference type="EMBL" id="BJUD01000046">
    <property type="protein sequence ID" value="GEK29335.1"/>
    <property type="molecule type" value="Genomic_DNA"/>
</dbReference>
<feature type="domain" description="Ppx/GppA phosphatase N-terminal" evidence="2">
    <location>
        <begin position="27"/>
        <end position="306"/>
    </location>
</feature>
<comment type="caution">
    <text evidence="3">The sequence shown here is derived from an EMBL/GenBank/DDBJ whole genome shotgun (WGS) entry which is preliminary data.</text>
</comment>
<dbReference type="GO" id="GO:0016462">
    <property type="term" value="F:pyrophosphatase activity"/>
    <property type="evidence" value="ECO:0007669"/>
    <property type="project" value="TreeGrafter"/>
</dbReference>
<evidence type="ECO:0000313" key="4">
    <source>
        <dbReference type="Proteomes" id="UP000321429"/>
    </source>
</evidence>
<evidence type="ECO:0000256" key="1">
    <source>
        <dbReference type="ARBA" id="ARBA00007125"/>
    </source>
</evidence>
<evidence type="ECO:0000259" key="2">
    <source>
        <dbReference type="Pfam" id="PF02541"/>
    </source>
</evidence>
<dbReference type="InterPro" id="IPR003695">
    <property type="entry name" value="Ppx_GppA_N"/>
</dbReference>
<dbReference type="Gene3D" id="3.30.420.40">
    <property type="match status" value="1"/>
</dbReference>
<protein>
    <submittedName>
        <fullName evidence="3">Exopolyphosphatase</fullName>
    </submittedName>
</protein>
<dbReference type="Pfam" id="PF02541">
    <property type="entry name" value="Ppx-GppA"/>
    <property type="match status" value="1"/>
</dbReference>
<organism evidence="3 4">
    <name type="scientific">Furfurilactobacillus siliginis</name>
    <dbReference type="NCBI Taxonomy" id="348151"/>
    <lineage>
        <taxon>Bacteria</taxon>
        <taxon>Bacillati</taxon>
        <taxon>Bacillota</taxon>
        <taxon>Bacilli</taxon>
        <taxon>Lactobacillales</taxon>
        <taxon>Lactobacillaceae</taxon>
        <taxon>Furfurilactobacillus</taxon>
    </lineage>
</organism>
<dbReference type="Gene3D" id="3.30.420.150">
    <property type="entry name" value="Exopolyphosphatase. Domain 2"/>
    <property type="match status" value="1"/>
</dbReference>
<dbReference type="AlphaFoldDB" id="A0A510VWG5"/>
<dbReference type="OrthoDB" id="9807195at2"/>
<evidence type="ECO:0000313" key="3">
    <source>
        <dbReference type="EMBL" id="GEK29335.1"/>
    </source>
</evidence>
<proteinExistence type="inferred from homology"/>
<dbReference type="SUPFAM" id="SSF53067">
    <property type="entry name" value="Actin-like ATPase domain"/>
    <property type="match status" value="2"/>
</dbReference>
<dbReference type="InterPro" id="IPR050273">
    <property type="entry name" value="GppA/Ppx_hydrolase"/>
</dbReference>
<gene>
    <name evidence="3" type="primary">ppx2</name>
    <name evidence="3" type="ORF">LSI01_16460</name>
</gene>
<dbReference type="PANTHER" id="PTHR30005:SF0">
    <property type="entry name" value="RETROGRADE REGULATION PROTEIN 2"/>
    <property type="match status" value="1"/>
</dbReference>
<dbReference type="CDD" id="cd24052">
    <property type="entry name" value="ASKHA_NBD_HpPPX-GppA-like"/>
    <property type="match status" value="1"/>
</dbReference>